<evidence type="ECO:0000313" key="2">
    <source>
        <dbReference type="EMBL" id="EPQ54445.1"/>
    </source>
</evidence>
<keyword evidence="3" id="KW-1185">Reference proteome</keyword>
<proteinExistence type="predicted"/>
<gene>
    <name evidence="2" type="ORF">GLOTRDRAFT_139032</name>
</gene>
<dbReference type="KEGG" id="gtr:GLOTRDRAFT_139032"/>
<name>S7RJD3_GLOTA</name>
<accession>S7RJD3</accession>
<evidence type="ECO:0000256" key="1">
    <source>
        <dbReference type="SAM" id="MobiDB-lite"/>
    </source>
</evidence>
<dbReference type="GeneID" id="19304144"/>
<reference evidence="2 3" key="1">
    <citation type="journal article" date="2012" name="Science">
        <title>The Paleozoic origin of enzymatic lignin decomposition reconstructed from 31 fungal genomes.</title>
        <authorList>
            <person name="Floudas D."/>
            <person name="Binder M."/>
            <person name="Riley R."/>
            <person name="Barry K."/>
            <person name="Blanchette R.A."/>
            <person name="Henrissat B."/>
            <person name="Martinez A.T."/>
            <person name="Otillar R."/>
            <person name="Spatafora J.W."/>
            <person name="Yadav J.S."/>
            <person name="Aerts A."/>
            <person name="Benoit I."/>
            <person name="Boyd A."/>
            <person name="Carlson A."/>
            <person name="Copeland A."/>
            <person name="Coutinho P.M."/>
            <person name="de Vries R.P."/>
            <person name="Ferreira P."/>
            <person name="Findley K."/>
            <person name="Foster B."/>
            <person name="Gaskell J."/>
            <person name="Glotzer D."/>
            <person name="Gorecki P."/>
            <person name="Heitman J."/>
            <person name="Hesse C."/>
            <person name="Hori C."/>
            <person name="Igarashi K."/>
            <person name="Jurgens J.A."/>
            <person name="Kallen N."/>
            <person name="Kersten P."/>
            <person name="Kohler A."/>
            <person name="Kuees U."/>
            <person name="Kumar T.K.A."/>
            <person name="Kuo A."/>
            <person name="LaButti K."/>
            <person name="Larrondo L.F."/>
            <person name="Lindquist E."/>
            <person name="Ling A."/>
            <person name="Lombard V."/>
            <person name="Lucas S."/>
            <person name="Lundell T."/>
            <person name="Martin R."/>
            <person name="McLaughlin D.J."/>
            <person name="Morgenstern I."/>
            <person name="Morin E."/>
            <person name="Murat C."/>
            <person name="Nagy L.G."/>
            <person name="Nolan M."/>
            <person name="Ohm R.A."/>
            <person name="Patyshakuliyeva A."/>
            <person name="Rokas A."/>
            <person name="Ruiz-Duenas F.J."/>
            <person name="Sabat G."/>
            <person name="Salamov A."/>
            <person name="Samejima M."/>
            <person name="Schmutz J."/>
            <person name="Slot J.C."/>
            <person name="St John F."/>
            <person name="Stenlid J."/>
            <person name="Sun H."/>
            <person name="Sun S."/>
            <person name="Syed K."/>
            <person name="Tsang A."/>
            <person name="Wiebenga A."/>
            <person name="Young D."/>
            <person name="Pisabarro A."/>
            <person name="Eastwood D.C."/>
            <person name="Martin F."/>
            <person name="Cullen D."/>
            <person name="Grigoriev I.V."/>
            <person name="Hibbett D.S."/>
        </authorList>
    </citation>
    <scope>NUCLEOTIDE SEQUENCE [LARGE SCALE GENOMIC DNA]</scope>
    <source>
        <strain evidence="2 3">ATCC 11539</strain>
    </source>
</reference>
<dbReference type="HOGENOM" id="CLU_2413460_0_0_1"/>
<organism evidence="2 3">
    <name type="scientific">Gloeophyllum trabeum (strain ATCC 11539 / FP-39264 / Madison 617)</name>
    <name type="common">Brown rot fungus</name>
    <dbReference type="NCBI Taxonomy" id="670483"/>
    <lineage>
        <taxon>Eukaryota</taxon>
        <taxon>Fungi</taxon>
        <taxon>Dikarya</taxon>
        <taxon>Basidiomycota</taxon>
        <taxon>Agaricomycotina</taxon>
        <taxon>Agaricomycetes</taxon>
        <taxon>Gloeophyllales</taxon>
        <taxon>Gloeophyllaceae</taxon>
        <taxon>Gloeophyllum</taxon>
    </lineage>
</organism>
<protein>
    <submittedName>
        <fullName evidence="2">Uncharacterized protein</fullName>
    </submittedName>
</protein>
<evidence type="ECO:0000313" key="3">
    <source>
        <dbReference type="Proteomes" id="UP000030669"/>
    </source>
</evidence>
<sequence length="92" mass="10221">MYFVPVIAVCVLNEVLSRAGATNQEVATGFRKAVPIVLANRLMINIRYAYYDEGNEERMVSASILFAQPRSRKAASDSTASFPEDTELQAFE</sequence>
<dbReference type="OrthoDB" id="3256800at2759"/>
<dbReference type="RefSeq" id="XP_007866753.1">
    <property type="nucleotide sequence ID" value="XM_007868562.1"/>
</dbReference>
<dbReference type="AlphaFoldDB" id="S7RJD3"/>
<dbReference type="EMBL" id="KB469303">
    <property type="protein sequence ID" value="EPQ54445.1"/>
    <property type="molecule type" value="Genomic_DNA"/>
</dbReference>
<feature type="region of interest" description="Disordered" evidence="1">
    <location>
        <begin position="70"/>
        <end position="92"/>
    </location>
</feature>
<dbReference type="Proteomes" id="UP000030669">
    <property type="component" value="Unassembled WGS sequence"/>
</dbReference>